<dbReference type="FunFam" id="1.10.510.10:FF:000095">
    <property type="entry name" value="protein STRUBBELIG-RECEPTOR FAMILY 8"/>
    <property type="match status" value="1"/>
</dbReference>
<dbReference type="PROSITE" id="PS50011">
    <property type="entry name" value="PROTEIN_KINASE_DOM"/>
    <property type="match status" value="2"/>
</dbReference>
<dbReference type="FunFam" id="3.30.200.20:FF:000039">
    <property type="entry name" value="receptor-like protein kinase FERONIA"/>
    <property type="match status" value="1"/>
</dbReference>
<keyword evidence="2" id="KW-0808">Transferase</keyword>
<keyword evidence="4 8" id="KW-0418">Kinase</keyword>
<keyword evidence="3 6" id="KW-0547">Nucleotide-binding</keyword>
<dbReference type="PANTHER" id="PTHR27003:SF328">
    <property type="entry name" value="PROTEIN KINASE DOMAIN-CONTAINING PROTEIN"/>
    <property type="match status" value="1"/>
</dbReference>
<dbReference type="SMART" id="SM00220">
    <property type="entry name" value="S_TKc"/>
    <property type="match status" value="1"/>
</dbReference>
<dbReference type="PROSITE" id="PS00107">
    <property type="entry name" value="PROTEIN_KINASE_ATP"/>
    <property type="match status" value="1"/>
</dbReference>
<dbReference type="GO" id="GO:0005886">
    <property type="term" value="C:plasma membrane"/>
    <property type="evidence" value="ECO:0000318"/>
    <property type="project" value="GO_Central"/>
</dbReference>
<evidence type="ECO:0000256" key="5">
    <source>
        <dbReference type="ARBA" id="ARBA00022840"/>
    </source>
</evidence>
<dbReference type="InterPro" id="IPR045272">
    <property type="entry name" value="ANXUR1/2-like"/>
</dbReference>
<keyword evidence="9" id="KW-1185">Reference proteome</keyword>
<feature type="binding site" evidence="6">
    <location>
        <position position="66"/>
    </location>
    <ligand>
        <name>ATP</name>
        <dbReference type="ChEBI" id="CHEBI:30616"/>
    </ligand>
</feature>
<dbReference type="InterPro" id="IPR017441">
    <property type="entry name" value="Protein_kinase_ATP_BS"/>
</dbReference>
<dbReference type="Pfam" id="PF07714">
    <property type="entry name" value="PK_Tyr_Ser-Thr"/>
    <property type="match status" value="2"/>
</dbReference>
<evidence type="ECO:0000313" key="9">
    <source>
        <dbReference type="Proteomes" id="UP000215914"/>
    </source>
</evidence>
<dbReference type="PANTHER" id="PTHR27003">
    <property type="entry name" value="OS07G0166700 PROTEIN"/>
    <property type="match status" value="1"/>
</dbReference>
<evidence type="ECO:0000256" key="1">
    <source>
        <dbReference type="ARBA" id="ARBA00022527"/>
    </source>
</evidence>
<dbReference type="AlphaFoldDB" id="A0A251V3X2"/>
<evidence type="ECO:0000256" key="6">
    <source>
        <dbReference type="PROSITE-ProRule" id="PRU10141"/>
    </source>
</evidence>
<organism evidence="8 9">
    <name type="scientific">Helianthus annuus</name>
    <name type="common">Common sunflower</name>
    <dbReference type="NCBI Taxonomy" id="4232"/>
    <lineage>
        <taxon>Eukaryota</taxon>
        <taxon>Viridiplantae</taxon>
        <taxon>Streptophyta</taxon>
        <taxon>Embryophyta</taxon>
        <taxon>Tracheophyta</taxon>
        <taxon>Spermatophyta</taxon>
        <taxon>Magnoliopsida</taxon>
        <taxon>eudicotyledons</taxon>
        <taxon>Gunneridae</taxon>
        <taxon>Pentapetalae</taxon>
        <taxon>asterids</taxon>
        <taxon>campanulids</taxon>
        <taxon>Asterales</taxon>
        <taxon>Asteraceae</taxon>
        <taxon>Asteroideae</taxon>
        <taxon>Heliantheae alliance</taxon>
        <taxon>Heliantheae</taxon>
        <taxon>Helianthus</taxon>
    </lineage>
</organism>
<dbReference type="InterPro" id="IPR001245">
    <property type="entry name" value="Ser-Thr/Tyr_kinase_cat_dom"/>
</dbReference>
<dbReference type="Proteomes" id="UP000215914">
    <property type="component" value="Chromosome 3"/>
</dbReference>
<evidence type="ECO:0000256" key="4">
    <source>
        <dbReference type="ARBA" id="ARBA00022777"/>
    </source>
</evidence>
<dbReference type="GO" id="GO:0004674">
    <property type="term" value="F:protein serine/threonine kinase activity"/>
    <property type="evidence" value="ECO:0007669"/>
    <property type="project" value="UniProtKB-KW"/>
</dbReference>
<keyword evidence="5 6" id="KW-0067">ATP-binding</keyword>
<dbReference type="PROSITE" id="PS00108">
    <property type="entry name" value="PROTEIN_KINASE_ST"/>
    <property type="match status" value="1"/>
</dbReference>
<dbReference type="EMBL" id="CM007892">
    <property type="protein sequence ID" value="OTG30300.1"/>
    <property type="molecule type" value="Genomic_DNA"/>
</dbReference>
<evidence type="ECO:0000256" key="2">
    <source>
        <dbReference type="ARBA" id="ARBA00022679"/>
    </source>
</evidence>
<proteinExistence type="predicted"/>
<evidence type="ECO:0000313" key="8">
    <source>
        <dbReference type="EMBL" id="OTG30300.1"/>
    </source>
</evidence>
<dbReference type="InterPro" id="IPR008271">
    <property type="entry name" value="Ser/Thr_kinase_AS"/>
</dbReference>
<dbReference type="Gene3D" id="3.30.200.20">
    <property type="entry name" value="Phosphorylase Kinase, domain 1"/>
    <property type="match status" value="2"/>
</dbReference>
<protein>
    <submittedName>
        <fullName evidence="8">Putative serine/threonine/dual specificity protein kinase, catalytic domain-containing protein</fullName>
    </submittedName>
</protein>
<evidence type="ECO:0000256" key="3">
    <source>
        <dbReference type="ARBA" id="ARBA00022741"/>
    </source>
</evidence>
<name>A0A251V3X2_HELAN</name>
<feature type="domain" description="Protein kinase" evidence="7">
    <location>
        <begin position="388"/>
        <end position="659"/>
    </location>
</feature>
<dbReference type="GO" id="GO:0005524">
    <property type="term" value="F:ATP binding"/>
    <property type="evidence" value="ECO:0007669"/>
    <property type="project" value="UniProtKB-UniRule"/>
</dbReference>
<keyword evidence="1" id="KW-0723">Serine/threonine-protein kinase</keyword>
<gene>
    <name evidence="8" type="ORF">HannXRQ_Chr03g0062961</name>
</gene>
<reference evidence="9" key="1">
    <citation type="journal article" date="2017" name="Nature">
        <title>The sunflower genome provides insights into oil metabolism, flowering and Asterid evolution.</title>
        <authorList>
            <person name="Badouin H."/>
            <person name="Gouzy J."/>
            <person name="Grassa C.J."/>
            <person name="Murat F."/>
            <person name="Staton S.E."/>
            <person name="Cottret L."/>
            <person name="Lelandais-Briere C."/>
            <person name="Owens G.L."/>
            <person name="Carrere S."/>
            <person name="Mayjonade B."/>
            <person name="Legrand L."/>
            <person name="Gill N."/>
            <person name="Kane N.C."/>
            <person name="Bowers J.E."/>
            <person name="Hubner S."/>
            <person name="Bellec A."/>
            <person name="Berard A."/>
            <person name="Berges H."/>
            <person name="Blanchet N."/>
            <person name="Boniface M.C."/>
            <person name="Brunel D."/>
            <person name="Catrice O."/>
            <person name="Chaidir N."/>
            <person name="Claudel C."/>
            <person name="Donnadieu C."/>
            <person name="Faraut T."/>
            <person name="Fievet G."/>
            <person name="Helmstetter N."/>
            <person name="King M."/>
            <person name="Knapp S.J."/>
            <person name="Lai Z."/>
            <person name="Le Paslier M.C."/>
            <person name="Lippi Y."/>
            <person name="Lorenzon L."/>
            <person name="Mandel J.R."/>
            <person name="Marage G."/>
            <person name="Marchand G."/>
            <person name="Marquand E."/>
            <person name="Bret-Mestries E."/>
            <person name="Morien E."/>
            <person name="Nambeesan S."/>
            <person name="Nguyen T."/>
            <person name="Pegot-Espagnet P."/>
            <person name="Pouilly N."/>
            <person name="Raftis F."/>
            <person name="Sallet E."/>
            <person name="Schiex T."/>
            <person name="Thomas J."/>
            <person name="Vandecasteele C."/>
            <person name="Vares D."/>
            <person name="Vear F."/>
            <person name="Vautrin S."/>
            <person name="Crespi M."/>
            <person name="Mangin B."/>
            <person name="Burke J.M."/>
            <person name="Salse J."/>
            <person name="Munos S."/>
            <person name="Vincourt P."/>
            <person name="Rieseberg L.H."/>
            <person name="Langlade N.B."/>
        </authorList>
    </citation>
    <scope>NUCLEOTIDE SEQUENCE [LARGE SCALE GENOMIC DNA]</scope>
    <source>
        <strain evidence="9">cv. SF193</strain>
    </source>
</reference>
<dbReference type="InterPro" id="IPR011009">
    <property type="entry name" value="Kinase-like_dom_sf"/>
</dbReference>
<dbReference type="InterPro" id="IPR000719">
    <property type="entry name" value="Prot_kinase_dom"/>
</dbReference>
<dbReference type="CDD" id="cd14066">
    <property type="entry name" value="STKc_IRAK"/>
    <property type="match status" value="1"/>
</dbReference>
<dbReference type="GO" id="GO:0004714">
    <property type="term" value="F:transmembrane receptor protein tyrosine kinase activity"/>
    <property type="evidence" value="ECO:0007669"/>
    <property type="project" value="InterPro"/>
</dbReference>
<dbReference type="SUPFAM" id="SSF56112">
    <property type="entry name" value="Protein kinase-like (PK-like)"/>
    <property type="match status" value="2"/>
</dbReference>
<feature type="domain" description="Protein kinase" evidence="7">
    <location>
        <begin position="35"/>
        <end position="309"/>
    </location>
</feature>
<dbReference type="OrthoDB" id="4062651at2759"/>
<dbReference type="Gene3D" id="1.10.510.10">
    <property type="entry name" value="Transferase(Phosphotransferase) domain 1"/>
    <property type="match status" value="2"/>
</dbReference>
<sequence>MYFATGEAAKLSSLTSAQPCLRFSLAEIQAATKTFDDEQLLGEGGFGKVYKGHICIAETSQVVAIKRLSSISEQGELEFRSEIEAISKLRHHNLVSLIGFCDDNKEMILVYEYMPNGTLYHHLHKDDTPLNWVQRLTIAIGAARGLEHLHKGDGMKQGIIHRDVKSSNILLDENWDAVISDFGLSKIVPIDRSVYTGAKGTFGYMDPDYFYTGKLTWGTDVYAFGVVLFELLSGRIAVDLSKGEESSLVRWAQKCVKDRKFDQLVDANIKGTIYVKCLGRFAKIADRCLHSDLKERPTMTEVVASLKELQQIQKKWDNAAKSSITTVFSWMIPKFRTSTKENQDQRRTCSPTNTGNNLDQASLTNKEIVARDLKVFTIDEMRRATRGFAEDACLGTWSYGDVYKGWLDKTYFLSKSNNGMPVLIKSLCWNKTLKLDKAKLELEILKEFSHPNLVKLIGYCLSHKQLFLVNEFLPNGNFEDRLFSGAIAQLPLVTKVKIAVGIARGIVFLHNSRDYVTTYLHWGGTSSMFWLDKRKILLDEDFTPKLSDCEVTKLAHGHYPYNIRDDNGLVYGDYYPRFKPFQLQSNLDGFTLILMEVLTGKQLSYDNEVQKMDDLLLQNGKMSIRHIAKLCFEICNEADSELKMLKLLEEYEMYIHEAFATATAESCLLRGRSCRV</sequence>
<dbReference type="GO" id="GO:0004672">
    <property type="term" value="F:protein kinase activity"/>
    <property type="evidence" value="ECO:0000318"/>
    <property type="project" value="GO_Central"/>
</dbReference>
<dbReference type="InParanoid" id="A0A251V3X2"/>
<evidence type="ECO:0000259" key="7">
    <source>
        <dbReference type="PROSITE" id="PS50011"/>
    </source>
</evidence>
<accession>A0A251V3X2</accession>